<comment type="caution">
    <text evidence="1">The sequence shown here is derived from an EMBL/GenBank/DDBJ whole genome shotgun (WGS) entry which is preliminary data.</text>
</comment>
<keyword evidence="2" id="KW-1185">Reference proteome</keyword>
<organism evidence="1 2">
    <name type="scientific">Akanthomyces lecanii RCEF 1005</name>
    <dbReference type="NCBI Taxonomy" id="1081108"/>
    <lineage>
        <taxon>Eukaryota</taxon>
        <taxon>Fungi</taxon>
        <taxon>Dikarya</taxon>
        <taxon>Ascomycota</taxon>
        <taxon>Pezizomycotina</taxon>
        <taxon>Sordariomycetes</taxon>
        <taxon>Hypocreomycetidae</taxon>
        <taxon>Hypocreales</taxon>
        <taxon>Cordycipitaceae</taxon>
        <taxon>Akanthomyces</taxon>
        <taxon>Cordyceps confragosa</taxon>
    </lineage>
</organism>
<sequence length="721" mass="79114">MTLQAQWGLEKTADSAISISRGILQAATSDKVQPLAILACERFGNTLAMCPETCRKVEKTVLPTPPHAVLKFLHSTVGYSAHDCATYFGTSQAGLQFLSFATALMNTMDTLESAKCIHHLLVESETDTSLVPTLLLVEDLMESLEPRCRLSRFTDEILGWHMLLRNLVRDHDEPLSNTVHASPVAPTAEVLKEIVDAFRELSRIGDSGAVKVTFAGFLLAPWLIAFTKWCLGSPPSTYMKDGTPLIETANSKVRVYLRDALLEVTLEYWIDSPRDLTIRGVPGSGRVFGMVGLRTYCQWLLRRLNVDRGSALAAVQGAIAGAVKRAVDNISFVSTYENSENWDDPLEKSTRRKFPELMLQPLRETSHVLSLMFEEYDTWDNTSDQFSVRKIPAVRTHCEHSPMEPGIVDVHATENCIVKEWGFLKSLAQIVASVLALSLYQHPESLRVFTVAPEASNGPKHLADVIQTALADETKASCPSHLLLAEAMKLVGHFKGRAAADHPVVMSSFSGQTVYFDFLNTNTVFEGGSMSLSWLPGLIWYGADKHHLVQSERLPVGTFDGNASMMTVPVHTPFNSLQGASLKWVAKHDGRRKGLRLALTTDGHKDSPNIWLTGVGGVLSSLLESVILETCPHGKDSCIDGTLAERCRYLVPGRGISGYLSTIHTKDIGRIIYLVAVDGNDALRFYACAHLSGKAAVFRGKACLDCCVEVCIEAGLSFVIL</sequence>
<dbReference type="EMBL" id="AZHF01000007">
    <property type="protein sequence ID" value="OAA72854.1"/>
    <property type="molecule type" value="Genomic_DNA"/>
</dbReference>
<accession>A0A162LMK2</accession>
<protein>
    <submittedName>
        <fullName evidence="1">Uncharacterized protein</fullName>
    </submittedName>
</protein>
<reference evidence="1 2" key="1">
    <citation type="journal article" date="2016" name="Genome Biol. Evol.">
        <title>Divergent and convergent evolution of fungal pathogenicity.</title>
        <authorList>
            <person name="Shang Y."/>
            <person name="Xiao G."/>
            <person name="Zheng P."/>
            <person name="Cen K."/>
            <person name="Zhan S."/>
            <person name="Wang C."/>
        </authorList>
    </citation>
    <scope>NUCLEOTIDE SEQUENCE [LARGE SCALE GENOMIC DNA]</scope>
    <source>
        <strain evidence="1 2">RCEF 1005</strain>
    </source>
</reference>
<evidence type="ECO:0000313" key="1">
    <source>
        <dbReference type="EMBL" id="OAA72854.1"/>
    </source>
</evidence>
<dbReference type="AlphaFoldDB" id="A0A162LMK2"/>
<dbReference type="OrthoDB" id="5311240at2759"/>
<evidence type="ECO:0000313" key="2">
    <source>
        <dbReference type="Proteomes" id="UP000076881"/>
    </source>
</evidence>
<dbReference type="Proteomes" id="UP000076881">
    <property type="component" value="Unassembled WGS sequence"/>
</dbReference>
<name>A0A162LMK2_CORDF</name>
<proteinExistence type="predicted"/>
<gene>
    <name evidence="1" type="ORF">LEL_08638</name>
</gene>